<sequence>MDLYFGIMAVGGLMTLMGIVLTWNLSRLVEKFRVGKGKLSWLILLGGLITAMGFMPLILSEGGHLVVWALIIGPVLIGYVLSESGLVRATLEMLLQVSLAVFSLVFMGGDYLATAEVFSAISIILLMNAVASYVHCPSNISRISRAAAWLFTLFVLLNARRHGTAYIPILYLLSQLLWLYALVKLHLVAKDKFNKTGQESL</sequence>
<dbReference type="EMBL" id="CP014750">
    <property type="protein sequence ID" value="AMQ17969.1"/>
    <property type="molecule type" value="Genomic_DNA"/>
</dbReference>
<dbReference type="Proteomes" id="UP000073604">
    <property type="component" value="Chromosome"/>
</dbReference>
<feature type="transmembrane region" description="Helical" evidence="1">
    <location>
        <begin position="65"/>
        <end position="81"/>
    </location>
</feature>
<keyword evidence="3" id="KW-1185">Reference proteome</keyword>
<feature type="transmembrane region" description="Helical" evidence="1">
    <location>
        <begin position="165"/>
        <end position="183"/>
    </location>
</feature>
<evidence type="ECO:0000313" key="2">
    <source>
        <dbReference type="EMBL" id="AMQ17969.1"/>
    </source>
</evidence>
<feature type="transmembrane region" description="Helical" evidence="1">
    <location>
        <begin position="93"/>
        <end position="111"/>
    </location>
</feature>
<evidence type="ECO:0000313" key="3">
    <source>
        <dbReference type="Proteomes" id="UP000073604"/>
    </source>
</evidence>
<proteinExistence type="predicted"/>
<dbReference type="STRING" id="53952.A0127_01680"/>
<dbReference type="AlphaFoldDB" id="A0A142CT67"/>
<protein>
    <submittedName>
        <fullName evidence="2">Uncharacterized protein</fullName>
    </submittedName>
</protein>
<accession>A0A142CT67</accession>
<name>A0A142CT67_9EURY</name>
<dbReference type="KEGG" id="tpep:A0127_01680"/>
<dbReference type="RefSeq" id="WP_062387146.1">
    <property type="nucleotide sequence ID" value="NZ_CP014750.1"/>
</dbReference>
<keyword evidence="1" id="KW-0812">Transmembrane</keyword>
<feature type="transmembrane region" description="Helical" evidence="1">
    <location>
        <begin position="117"/>
        <end position="136"/>
    </location>
</feature>
<feature type="transmembrane region" description="Helical" evidence="1">
    <location>
        <begin position="6"/>
        <end position="26"/>
    </location>
</feature>
<dbReference type="GeneID" id="27139216"/>
<keyword evidence="1" id="KW-1133">Transmembrane helix</keyword>
<dbReference type="OrthoDB" id="98272at2157"/>
<organism evidence="2 3">
    <name type="scientific">Thermococcus peptonophilus</name>
    <dbReference type="NCBI Taxonomy" id="53952"/>
    <lineage>
        <taxon>Archaea</taxon>
        <taxon>Methanobacteriati</taxon>
        <taxon>Methanobacteriota</taxon>
        <taxon>Thermococci</taxon>
        <taxon>Thermococcales</taxon>
        <taxon>Thermococcaceae</taxon>
        <taxon>Thermococcus</taxon>
    </lineage>
</organism>
<gene>
    <name evidence="2" type="ORF">A0127_01680</name>
</gene>
<feature type="transmembrane region" description="Helical" evidence="1">
    <location>
        <begin position="38"/>
        <end position="59"/>
    </location>
</feature>
<evidence type="ECO:0000256" key="1">
    <source>
        <dbReference type="SAM" id="Phobius"/>
    </source>
</evidence>
<reference evidence="3" key="1">
    <citation type="submission" date="2016-03" db="EMBL/GenBank/DDBJ databases">
        <authorList>
            <person name="Oger P.M."/>
        </authorList>
    </citation>
    <scope>NUCLEOTIDE SEQUENCE [LARGE SCALE GENOMIC DNA]</scope>
    <source>
        <strain evidence="3">OG-1</strain>
    </source>
</reference>
<keyword evidence="1" id="KW-0472">Membrane</keyword>